<keyword evidence="6 7" id="KW-0472">Membrane</keyword>
<gene>
    <name evidence="9" type="ORF">SAMN05216552_1014118</name>
</gene>
<dbReference type="EMBL" id="FPBO01000014">
    <property type="protein sequence ID" value="SFU91768.1"/>
    <property type="molecule type" value="Genomic_DNA"/>
</dbReference>
<evidence type="ECO:0000256" key="5">
    <source>
        <dbReference type="ARBA" id="ARBA00022989"/>
    </source>
</evidence>
<feature type="domain" description="Bacterial sugar transferase" evidence="8">
    <location>
        <begin position="278"/>
        <end position="461"/>
    </location>
</feature>
<dbReference type="GO" id="GO:0009242">
    <property type="term" value="P:colanic acid biosynthetic process"/>
    <property type="evidence" value="ECO:0007669"/>
    <property type="project" value="TreeGrafter"/>
</dbReference>
<dbReference type="NCBIfam" id="TIGR03023">
    <property type="entry name" value="WcaJ_sugtrans"/>
    <property type="match status" value="1"/>
</dbReference>
<evidence type="ECO:0000256" key="2">
    <source>
        <dbReference type="ARBA" id="ARBA00006464"/>
    </source>
</evidence>
<dbReference type="PANTHER" id="PTHR30576">
    <property type="entry name" value="COLANIC BIOSYNTHESIS UDP-GLUCOSE LIPID CARRIER TRANSFERASE"/>
    <property type="match status" value="1"/>
</dbReference>
<evidence type="ECO:0000313" key="9">
    <source>
        <dbReference type="EMBL" id="SFU91768.1"/>
    </source>
</evidence>
<dbReference type="AlphaFoldDB" id="A0A1I7K2S9"/>
<dbReference type="Proteomes" id="UP000199391">
    <property type="component" value="Unassembled WGS sequence"/>
</dbReference>
<dbReference type="Pfam" id="PF13727">
    <property type="entry name" value="CoA_binding_3"/>
    <property type="match status" value="1"/>
</dbReference>
<dbReference type="RefSeq" id="WP_093556626.1">
    <property type="nucleotide sequence ID" value="NZ_FPBO01000014.1"/>
</dbReference>
<evidence type="ECO:0000259" key="8">
    <source>
        <dbReference type="Pfam" id="PF02397"/>
    </source>
</evidence>
<evidence type="ECO:0000256" key="4">
    <source>
        <dbReference type="ARBA" id="ARBA00022692"/>
    </source>
</evidence>
<dbReference type="GO" id="GO:0016020">
    <property type="term" value="C:membrane"/>
    <property type="evidence" value="ECO:0007669"/>
    <property type="project" value="UniProtKB-SubCell"/>
</dbReference>
<reference evidence="10" key="1">
    <citation type="submission" date="2016-10" db="EMBL/GenBank/DDBJ databases">
        <authorList>
            <person name="Varghese N."/>
            <person name="Submissions S."/>
        </authorList>
    </citation>
    <scope>NUCLEOTIDE SEQUENCE [LARGE SCALE GENOMIC DNA]</scope>
    <source>
        <strain evidence="10">CGMCC 1.11014</strain>
    </source>
</reference>
<feature type="transmembrane region" description="Helical" evidence="7">
    <location>
        <begin position="112"/>
        <end position="130"/>
    </location>
</feature>
<dbReference type="NCBIfam" id="TIGR03025">
    <property type="entry name" value="EPS_sugtrans"/>
    <property type="match status" value="1"/>
</dbReference>
<feature type="transmembrane region" description="Helical" evidence="7">
    <location>
        <begin position="46"/>
        <end position="67"/>
    </location>
</feature>
<dbReference type="InterPro" id="IPR003362">
    <property type="entry name" value="Bact_transf"/>
</dbReference>
<protein>
    <submittedName>
        <fullName evidence="9">Putative colanic acid biosysnthesis UDP-glucose lipid carrier transferase</fullName>
    </submittedName>
</protein>
<dbReference type="InterPro" id="IPR017473">
    <property type="entry name" value="Undecaprenyl-P_gluc_Ptfrase"/>
</dbReference>
<evidence type="ECO:0000256" key="1">
    <source>
        <dbReference type="ARBA" id="ARBA00004141"/>
    </source>
</evidence>
<dbReference type="PANTHER" id="PTHR30576:SF21">
    <property type="entry name" value="UDP-GLUCOSE:UNDECAPRENYL-PHOSPHATE GLUCOSE-1-PHOSPHATE TRANSFERASE"/>
    <property type="match status" value="1"/>
</dbReference>
<dbReference type="GO" id="GO:0089702">
    <property type="term" value="F:undecaprenyl-phosphate glucose phosphotransferase activity"/>
    <property type="evidence" value="ECO:0007669"/>
    <property type="project" value="TreeGrafter"/>
</dbReference>
<organism evidence="9 10">
    <name type="scientific">Pseudoduganella namucuonensis</name>
    <dbReference type="NCBI Taxonomy" id="1035707"/>
    <lineage>
        <taxon>Bacteria</taxon>
        <taxon>Pseudomonadati</taxon>
        <taxon>Pseudomonadota</taxon>
        <taxon>Betaproteobacteria</taxon>
        <taxon>Burkholderiales</taxon>
        <taxon>Oxalobacteraceae</taxon>
        <taxon>Telluria group</taxon>
        <taxon>Pseudoduganella</taxon>
    </lineage>
</organism>
<keyword evidence="5 7" id="KW-1133">Transmembrane helix</keyword>
<comment type="subcellular location">
    <subcellularLocation>
        <location evidence="1">Membrane</location>
        <topology evidence="1">Multi-pass membrane protein</topology>
    </subcellularLocation>
</comment>
<comment type="similarity">
    <text evidence="2">Belongs to the bacterial sugar transferase family.</text>
</comment>
<name>A0A1I7K2S9_9BURK</name>
<feature type="transmembrane region" description="Helical" evidence="7">
    <location>
        <begin position="79"/>
        <end position="100"/>
    </location>
</feature>
<dbReference type="Gene3D" id="3.40.50.720">
    <property type="entry name" value="NAD(P)-binding Rossmann-like Domain"/>
    <property type="match status" value="1"/>
</dbReference>
<dbReference type="STRING" id="1035707.SAMN05216552_1014118"/>
<accession>A0A1I7K2S9</accession>
<evidence type="ECO:0000256" key="6">
    <source>
        <dbReference type="ARBA" id="ARBA00023136"/>
    </source>
</evidence>
<keyword evidence="10" id="KW-1185">Reference proteome</keyword>
<dbReference type="InterPro" id="IPR017475">
    <property type="entry name" value="EPS_sugar_tfrase"/>
</dbReference>
<feature type="transmembrane region" description="Helical" evidence="7">
    <location>
        <begin position="284"/>
        <end position="306"/>
    </location>
</feature>
<evidence type="ECO:0000256" key="3">
    <source>
        <dbReference type="ARBA" id="ARBA00022679"/>
    </source>
</evidence>
<sequence length="469" mass="52554">MKTPFINDPARLVLAIRIGDLLGVLLAAQIAIALRYGSMAVELPPIYTILQLFCCGMAFALFPRLGMYSAWHNRPAGMLVLQLCGAWACTLLAAVVFSVLIRHVGELSRLWLAYWFGIGAALLVLARIAARWGVRYARMHGVRGPQVLVVGGAATSAELCRRVRQQEQPDYEVRALCPAPDGHAPARVADLDLLEGVETIPDYVAGKGIDEIWIALPMNQVELVTRLQYLLRNHFVDIRWIMDTQQLQILRGNMELFLGYPSIHLNCPDTGLCDRVGKYLFDKVVSAAALILLSPLFLAICLGVKLSSPGPACFVQRRVGLNGVEFKVFKFRSMRLHQEPGGAVVQASANDPRVTPFGAFLRRTSLDELPQFLNVLLGDMSIVGPRPHAVQHTEMYRDLLDVYMVRHRAKPGITGWAQINGYRGETDTVDKMIKRVQFDLYYIQHWSLWMDVRIVLWTAFKGWTGRNAY</sequence>
<dbReference type="Pfam" id="PF02397">
    <property type="entry name" value="Bac_transf"/>
    <property type="match status" value="1"/>
</dbReference>
<dbReference type="OrthoDB" id="9808602at2"/>
<keyword evidence="4 7" id="KW-0812">Transmembrane</keyword>
<feature type="transmembrane region" description="Helical" evidence="7">
    <location>
        <begin position="12"/>
        <end position="34"/>
    </location>
</feature>
<proteinExistence type="inferred from homology"/>
<evidence type="ECO:0000313" key="10">
    <source>
        <dbReference type="Proteomes" id="UP000199391"/>
    </source>
</evidence>
<evidence type="ECO:0000256" key="7">
    <source>
        <dbReference type="SAM" id="Phobius"/>
    </source>
</evidence>
<keyword evidence="3 9" id="KW-0808">Transferase</keyword>